<feature type="signal peptide" evidence="2">
    <location>
        <begin position="1"/>
        <end position="32"/>
    </location>
</feature>
<evidence type="ECO:0000313" key="4">
    <source>
        <dbReference type="Proteomes" id="UP000005408"/>
    </source>
</evidence>
<evidence type="ECO:0000256" key="1">
    <source>
        <dbReference type="SAM" id="Phobius"/>
    </source>
</evidence>
<keyword evidence="4" id="KW-1185">Reference proteome</keyword>
<keyword evidence="1" id="KW-0812">Transmembrane</keyword>
<evidence type="ECO:0000256" key="2">
    <source>
        <dbReference type="SAM" id="SignalP"/>
    </source>
</evidence>
<accession>A0A8W8JL24</accession>
<evidence type="ECO:0000313" key="3">
    <source>
        <dbReference type="EnsemblMetazoa" id="G19252.1:cds"/>
    </source>
</evidence>
<feature type="transmembrane region" description="Helical" evidence="1">
    <location>
        <begin position="187"/>
        <end position="208"/>
    </location>
</feature>
<dbReference type="OrthoDB" id="10511438at2759"/>
<dbReference type="Proteomes" id="UP000005408">
    <property type="component" value="Unassembled WGS sequence"/>
</dbReference>
<proteinExistence type="predicted"/>
<name>A0A8W8JL24_MAGGI</name>
<reference evidence="3" key="1">
    <citation type="submission" date="2022-08" db="UniProtKB">
        <authorList>
            <consortium name="EnsemblMetazoa"/>
        </authorList>
    </citation>
    <scope>IDENTIFICATION</scope>
    <source>
        <strain evidence="3">05x7-T-G4-1.051#20</strain>
    </source>
</reference>
<protein>
    <recommendedName>
        <fullName evidence="5">FZ domain-containing protein</fullName>
    </recommendedName>
</protein>
<dbReference type="EnsemblMetazoa" id="G19252.1">
    <property type="protein sequence ID" value="G19252.1:cds"/>
    <property type="gene ID" value="G19252"/>
</dbReference>
<keyword evidence="1" id="KW-1133">Transmembrane helix</keyword>
<organism evidence="3 4">
    <name type="scientific">Magallana gigas</name>
    <name type="common">Pacific oyster</name>
    <name type="synonym">Crassostrea gigas</name>
    <dbReference type="NCBI Taxonomy" id="29159"/>
    <lineage>
        <taxon>Eukaryota</taxon>
        <taxon>Metazoa</taxon>
        <taxon>Spiralia</taxon>
        <taxon>Lophotrochozoa</taxon>
        <taxon>Mollusca</taxon>
        <taxon>Bivalvia</taxon>
        <taxon>Autobranchia</taxon>
        <taxon>Pteriomorphia</taxon>
        <taxon>Ostreida</taxon>
        <taxon>Ostreoidea</taxon>
        <taxon>Ostreidae</taxon>
        <taxon>Magallana</taxon>
    </lineage>
</organism>
<keyword evidence="1" id="KW-0472">Membrane</keyword>
<evidence type="ECO:0008006" key="5">
    <source>
        <dbReference type="Google" id="ProtNLM"/>
    </source>
</evidence>
<sequence>MKVSSKSIKMCKQITMTIPILAVVCFLKRAQADSEEITSSCYAAKLQIEDRCPSTESGWIRQAKLKQCSNIVLPCQKQLTLEYHCLQNTWQNRTISVCTLPEFLYGHKCAEFNLRGNSIQPLYETNCSQYIPPCPFRYSSLVAYKYQMCYIQKNSKKTKEESIKVDRKNDGTQKDISVDSVWSNLKYPWPLVVLVLFVSVGVGVHCVWKKICGKQQRSNHHNRLVTTAVVTENSSLTDVELNGHLV</sequence>
<feature type="chain" id="PRO_5036463751" description="FZ domain-containing protein" evidence="2">
    <location>
        <begin position="33"/>
        <end position="246"/>
    </location>
</feature>
<keyword evidence="2" id="KW-0732">Signal</keyword>
<dbReference type="AlphaFoldDB" id="A0A8W8JL24"/>